<dbReference type="Proteomes" id="UP000233551">
    <property type="component" value="Unassembled WGS sequence"/>
</dbReference>
<sequence>MVVHDVAVFVAKSTDSVGPNTWQQGGGSRPSWTTAGKLGHWKSTCWKLHGTTRKSGSKFKPGGRTKGKPKKGQSSSPICSQRREGPAETAGQDRTKRRTIGVGELLRRSTACDRKSPYEVLFNKPPSYSHLRVFGCLCYGHHKPRDKDKLDARAHWCIFVGYPHDKKGWRVYDLETQEIFISRDPIQLGTLLRDIPELATPSRSSSRSTSPQQLGPQSVTLAQSSAGYSYPKYAELAEPQSPAGETQAPAWFSDFIVSHTTRIDPRSSQSSSPTTNSSSCTVYPLEKFLTYFGATNRHLSFLAAIDSDYEPRSYQEAALDPKWPKAMFEELRA</sequence>
<feature type="compositionally biased region" description="Basic and acidic residues" evidence="1">
    <location>
        <begin position="81"/>
        <end position="94"/>
    </location>
</feature>
<dbReference type="PANTHER" id="PTHR42648:SF31">
    <property type="entry name" value="RNA-DIRECTED DNA POLYMERASE"/>
    <property type="match status" value="1"/>
</dbReference>
<dbReference type="Pfam" id="PF25597">
    <property type="entry name" value="SH3_retrovirus"/>
    <property type="match status" value="1"/>
</dbReference>
<feature type="compositionally biased region" description="Basic residues" evidence="1">
    <location>
        <begin position="51"/>
        <end position="71"/>
    </location>
</feature>
<feature type="region of interest" description="Disordered" evidence="1">
    <location>
        <begin position="51"/>
        <end position="98"/>
    </location>
</feature>
<dbReference type="EMBL" id="PGOL01002838">
    <property type="protein sequence ID" value="PKI44713.1"/>
    <property type="molecule type" value="Genomic_DNA"/>
</dbReference>
<proteinExistence type="predicted"/>
<organism evidence="3 4">
    <name type="scientific">Punica granatum</name>
    <name type="common">Pomegranate</name>
    <dbReference type="NCBI Taxonomy" id="22663"/>
    <lineage>
        <taxon>Eukaryota</taxon>
        <taxon>Viridiplantae</taxon>
        <taxon>Streptophyta</taxon>
        <taxon>Embryophyta</taxon>
        <taxon>Tracheophyta</taxon>
        <taxon>Spermatophyta</taxon>
        <taxon>Magnoliopsida</taxon>
        <taxon>eudicotyledons</taxon>
        <taxon>Gunneridae</taxon>
        <taxon>Pentapetalae</taxon>
        <taxon>rosids</taxon>
        <taxon>malvids</taxon>
        <taxon>Myrtales</taxon>
        <taxon>Lythraceae</taxon>
        <taxon>Punica</taxon>
    </lineage>
</organism>
<comment type="caution">
    <text evidence="3">The sequence shown here is derived from an EMBL/GenBank/DDBJ whole genome shotgun (WGS) entry which is preliminary data.</text>
</comment>
<evidence type="ECO:0000256" key="1">
    <source>
        <dbReference type="SAM" id="MobiDB-lite"/>
    </source>
</evidence>
<accession>A0A2I0ILV0</accession>
<evidence type="ECO:0000259" key="2">
    <source>
        <dbReference type="Pfam" id="PF25597"/>
    </source>
</evidence>
<dbReference type="AlphaFoldDB" id="A0A2I0ILV0"/>
<feature type="domain" description="Retroviral polymerase SH3-like" evidence="2">
    <location>
        <begin position="136"/>
        <end position="184"/>
    </location>
</feature>
<keyword evidence="4" id="KW-1185">Reference proteome</keyword>
<dbReference type="InterPro" id="IPR039537">
    <property type="entry name" value="Retrotran_Ty1/copia-like"/>
</dbReference>
<evidence type="ECO:0000313" key="3">
    <source>
        <dbReference type="EMBL" id="PKI44713.1"/>
    </source>
</evidence>
<dbReference type="STRING" id="22663.A0A2I0ILV0"/>
<name>A0A2I0ILV0_PUNGR</name>
<feature type="compositionally biased region" description="Low complexity" evidence="1">
    <location>
        <begin position="200"/>
        <end position="213"/>
    </location>
</feature>
<gene>
    <name evidence="3" type="ORF">CRG98_034890</name>
</gene>
<feature type="region of interest" description="Disordered" evidence="1">
    <location>
        <begin position="199"/>
        <end position="218"/>
    </location>
</feature>
<protein>
    <recommendedName>
        <fullName evidence="2">Retroviral polymerase SH3-like domain-containing protein</fullName>
    </recommendedName>
</protein>
<feature type="region of interest" description="Disordered" evidence="1">
    <location>
        <begin position="16"/>
        <end position="36"/>
    </location>
</feature>
<evidence type="ECO:0000313" key="4">
    <source>
        <dbReference type="Proteomes" id="UP000233551"/>
    </source>
</evidence>
<reference evidence="3 4" key="1">
    <citation type="submission" date="2017-11" db="EMBL/GenBank/DDBJ databases">
        <title>De-novo sequencing of pomegranate (Punica granatum L.) genome.</title>
        <authorList>
            <person name="Akparov Z."/>
            <person name="Amiraslanov A."/>
            <person name="Hajiyeva S."/>
            <person name="Abbasov M."/>
            <person name="Kaur K."/>
            <person name="Hamwieh A."/>
            <person name="Solovyev V."/>
            <person name="Salamov A."/>
            <person name="Braich B."/>
            <person name="Kosarev P."/>
            <person name="Mahmoud A."/>
            <person name="Hajiyev E."/>
            <person name="Babayeva S."/>
            <person name="Izzatullayeva V."/>
            <person name="Mammadov A."/>
            <person name="Mammadov A."/>
            <person name="Sharifova S."/>
            <person name="Ojaghi J."/>
            <person name="Eynullazada K."/>
            <person name="Bayramov B."/>
            <person name="Abdulazimova A."/>
            <person name="Shahmuradov I."/>
        </authorList>
    </citation>
    <scope>NUCLEOTIDE SEQUENCE [LARGE SCALE GENOMIC DNA]</scope>
    <source>
        <strain evidence="4">cv. AG2017</strain>
        <tissue evidence="3">Leaf</tissue>
    </source>
</reference>
<dbReference type="PANTHER" id="PTHR42648">
    <property type="entry name" value="TRANSPOSASE, PUTATIVE-RELATED"/>
    <property type="match status" value="1"/>
</dbReference>
<dbReference type="InterPro" id="IPR057670">
    <property type="entry name" value="SH3_retrovirus"/>
</dbReference>